<keyword evidence="3" id="KW-1185">Reference proteome</keyword>
<dbReference type="OrthoDB" id="9789501at2"/>
<feature type="domain" description="RES" evidence="1">
    <location>
        <begin position="11"/>
        <end position="132"/>
    </location>
</feature>
<organism evidence="2 3">
    <name type="scientific">Nitratireductor mangrovi</name>
    <dbReference type="NCBI Taxonomy" id="2599600"/>
    <lineage>
        <taxon>Bacteria</taxon>
        <taxon>Pseudomonadati</taxon>
        <taxon>Pseudomonadota</taxon>
        <taxon>Alphaproteobacteria</taxon>
        <taxon>Hyphomicrobiales</taxon>
        <taxon>Phyllobacteriaceae</taxon>
        <taxon>Nitratireductor</taxon>
    </lineage>
</organism>
<accession>A0A5B8KU99</accession>
<name>A0A5B8KU99_9HYPH</name>
<dbReference type="AlphaFoldDB" id="A0A5B8KU99"/>
<dbReference type="Pfam" id="PF08808">
    <property type="entry name" value="RES"/>
    <property type="match status" value="1"/>
</dbReference>
<reference evidence="2" key="1">
    <citation type="submission" date="2020-04" db="EMBL/GenBank/DDBJ databases">
        <title>Nitratireductor sp. nov. isolated from mangrove soil.</title>
        <authorList>
            <person name="Ye Y."/>
        </authorList>
    </citation>
    <scope>NUCLEOTIDE SEQUENCE</scope>
    <source>
        <strain evidence="2">SY7</strain>
    </source>
</reference>
<evidence type="ECO:0000313" key="2">
    <source>
        <dbReference type="EMBL" id="QDY99152.1"/>
    </source>
</evidence>
<gene>
    <name evidence="2" type="ORF">FQ775_01515</name>
</gene>
<dbReference type="RefSeq" id="WP_146297802.1">
    <property type="nucleotide sequence ID" value="NZ_CP042301.2"/>
</dbReference>
<proteinExistence type="predicted"/>
<dbReference type="Proteomes" id="UP000321389">
    <property type="component" value="Chromosome"/>
</dbReference>
<dbReference type="KEGG" id="niy:FQ775_01515"/>
<sequence length="144" mass="16007">MRAWRISNYADLSGQGGRAVSGRWHVKGRPIIYCADHPSTSLLEILVHASRETVPDGYQLIDIDVPDDIHVIDVELPAGWERDLAVSQRVGSQFLEARKSAVLRVPSAIMPKAANLLINPLHPSARLISIVGTWRYPFDSRLFG</sequence>
<dbReference type="InterPro" id="IPR014914">
    <property type="entry name" value="RES_dom"/>
</dbReference>
<evidence type="ECO:0000259" key="1">
    <source>
        <dbReference type="SMART" id="SM00953"/>
    </source>
</evidence>
<protein>
    <submittedName>
        <fullName evidence="2">RES family NAD+ phosphorylase</fullName>
    </submittedName>
</protein>
<dbReference type="EMBL" id="CP042301">
    <property type="protein sequence ID" value="QDY99152.1"/>
    <property type="molecule type" value="Genomic_DNA"/>
</dbReference>
<evidence type="ECO:0000313" key="3">
    <source>
        <dbReference type="Proteomes" id="UP000321389"/>
    </source>
</evidence>
<dbReference type="SMART" id="SM00953">
    <property type="entry name" value="RES"/>
    <property type="match status" value="1"/>
</dbReference>